<comment type="caution">
    <text evidence="6">The sequence shown here is derived from an EMBL/GenBank/DDBJ whole genome shotgun (WGS) entry which is preliminary data.</text>
</comment>
<feature type="domain" description="Methyltransferase small" evidence="5">
    <location>
        <begin position="37"/>
        <end position="124"/>
    </location>
</feature>
<dbReference type="InterPro" id="IPR052190">
    <property type="entry name" value="Euk-Arch_PrmC-MTase"/>
</dbReference>
<keyword evidence="4" id="KW-0949">S-adenosyl-L-methionine</keyword>
<comment type="similarity">
    <text evidence="1">Belongs to the eukaryotic/archaeal PrmC-related family.</text>
</comment>
<evidence type="ECO:0000313" key="6">
    <source>
        <dbReference type="EMBL" id="KKN15151.1"/>
    </source>
</evidence>
<keyword evidence="2" id="KW-0489">Methyltransferase</keyword>
<evidence type="ECO:0000256" key="3">
    <source>
        <dbReference type="ARBA" id="ARBA00022679"/>
    </source>
</evidence>
<dbReference type="GO" id="GO:0035657">
    <property type="term" value="C:eRF1 methyltransferase complex"/>
    <property type="evidence" value="ECO:0007669"/>
    <property type="project" value="TreeGrafter"/>
</dbReference>
<keyword evidence="3" id="KW-0808">Transferase</keyword>
<reference evidence="6" key="1">
    <citation type="journal article" date="2015" name="Nature">
        <title>Complex archaea that bridge the gap between prokaryotes and eukaryotes.</title>
        <authorList>
            <person name="Spang A."/>
            <person name="Saw J.H."/>
            <person name="Jorgensen S.L."/>
            <person name="Zaremba-Niedzwiedzka K."/>
            <person name="Martijn J."/>
            <person name="Lind A.E."/>
            <person name="van Eijk R."/>
            <person name="Schleper C."/>
            <person name="Guy L."/>
            <person name="Ettema T.J."/>
        </authorList>
    </citation>
    <scope>NUCLEOTIDE SEQUENCE</scope>
</reference>
<dbReference type="EMBL" id="LAZR01003740">
    <property type="protein sequence ID" value="KKN15151.1"/>
    <property type="molecule type" value="Genomic_DNA"/>
</dbReference>
<evidence type="ECO:0000256" key="4">
    <source>
        <dbReference type="ARBA" id="ARBA00022691"/>
    </source>
</evidence>
<dbReference type="GO" id="GO:0008757">
    <property type="term" value="F:S-adenosylmethionine-dependent methyltransferase activity"/>
    <property type="evidence" value="ECO:0007669"/>
    <property type="project" value="TreeGrafter"/>
</dbReference>
<dbReference type="GO" id="GO:0003676">
    <property type="term" value="F:nucleic acid binding"/>
    <property type="evidence" value="ECO:0007669"/>
    <property type="project" value="InterPro"/>
</dbReference>
<protein>
    <recommendedName>
        <fullName evidence="5">Methyltransferase small domain-containing protein</fullName>
    </recommendedName>
</protein>
<evidence type="ECO:0000256" key="2">
    <source>
        <dbReference type="ARBA" id="ARBA00022603"/>
    </source>
</evidence>
<organism evidence="6">
    <name type="scientific">marine sediment metagenome</name>
    <dbReference type="NCBI Taxonomy" id="412755"/>
    <lineage>
        <taxon>unclassified sequences</taxon>
        <taxon>metagenomes</taxon>
        <taxon>ecological metagenomes</taxon>
    </lineage>
</organism>
<dbReference type="SUPFAM" id="SSF53335">
    <property type="entry name" value="S-adenosyl-L-methionine-dependent methyltransferases"/>
    <property type="match status" value="1"/>
</dbReference>
<dbReference type="GO" id="GO:0032259">
    <property type="term" value="P:methylation"/>
    <property type="evidence" value="ECO:0007669"/>
    <property type="project" value="UniProtKB-KW"/>
</dbReference>
<sequence>MYDFENVYPPSEDTYLIIDYFKRILSQTHFDGLHLSKLKNILDLGTGTGIIAIFFQLKKFQNINFNANIVASDILEEAIICAKENETLNKIQNKIQFIRSDMFKSFPESLRHTFNIMVFNPPYLPSSQIINDDNRKNIDLSWNGGFTGFDALISFLKKAKYYLNLENKHYIYFVSSSRTNLTILYNQIENLGFKNEIVDKKHVFFEDIVLNRLSCFQS</sequence>
<accession>A0A0F9QPR2</accession>
<dbReference type="PROSITE" id="PS00092">
    <property type="entry name" value="N6_MTASE"/>
    <property type="match status" value="1"/>
</dbReference>
<dbReference type="GO" id="GO:0008276">
    <property type="term" value="F:protein methyltransferase activity"/>
    <property type="evidence" value="ECO:0007669"/>
    <property type="project" value="TreeGrafter"/>
</dbReference>
<dbReference type="InterPro" id="IPR007848">
    <property type="entry name" value="Small_mtfrase_dom"/>
</dbReference>
<dbReference type="InterPro" id="IPR029063">
    <property type="entry name" value="SAM-dependent_MTases_sf"/>
</dbReference>
<evidence type="ECO:0000259" key="5">
    <source>
        <dbReference type="Pfam" id="PF05175"/>
    </source>
</evidence>
<dbReference type="InterPro" id="IPR004557">
    <property type="entry name" value="PrmC-related"/>
</dbReference>
<evidence type="ECO:0000256" key="1">
    <source>
        <dbReference type="ARBA" id="ARBA00006149"/>
    </source>
</evidence>
<dbReference type="CDD" id="cd02440">
    <property type="entry name" value="AdoMet_MTases"/>
    <property type="match status" value="1"/>
</dbReference>
<dbReference type="Gene3D" id="3.40.50.150">
    <property type="entry name" value="Vaccinia Virus protein VP39"/>
    <property type="match status" value="1"/>
</dbReference>
<gene>
    <name evidence="6" type="ORF">LCGC14_0988960</name>
</gene>
<dbReference type="PANTHER" id="PTHR45875">
    <property type="entry name" value="METHYLTRANSFERASE N6AMT1"/>
    <property type="match status" value="1"/>
</dbReference>
<dbReference type="Pfam" id="PF05175">
    <property type="entry name" value="MTS"/>
    <property type="match status" value="1"/>
</dbReference>
<name>A0A0F9QPR2_9ZZZZ</name>
<dbReference type="NCBIfam" id="TIGR00537">
    <property type="entry name" value="hemK_rel_arch"/>
    <property type="match status" value="1"/>
</dbReference>
<dbReference type="AlphaFoldDB" id="A0A0F9QPR2"/>
<dbReference type="InterPro" id="IPR002052">
    <property type="entry name" value="DNA_methylase_N6_adenine_CS"/>
</dbReference>
<proteinExistence type="inferred from homology"/>
<dbReference type="PANTHER" id="PTHR45875:SF1">
    <property type="entry name" value="METHYLTRANSFERASE N6AMT1"/>
    <property type="match status" value="1"/>
</dbReference>